<dbReference type="GO" id="GO:0004519">
    <property type="term" value="F:endonuclease activity"/>
    <property type="evidence" value="ECO:0007669"/>
    <property type="project" value="UniProtKB-KW"/>
</dbReference>
<accession>A0A6G7YBT5</accession>
<evidence type="ECO:0000256" key="4">
    <source>
        <dbReference type="ARBA" id="ARBA00022801"/>
    </source>
</evidence>
<evidence type="ECO:0000256" key="5">
    <source>
        <dbReference type="ARBA" id="ARBA00023204"/>
    </source>
</evidence>
<evidence type="ECO:0000256" key="6">
    <source>
        <dbReference type="ARBA" id="ARBA00029466"/>
    </source>
</evidence>
<dbReference type="CDD" id="cd00221">
    <property type="entry name" value="Vsr"/>
    <property type="match status" value="1"/>
</dbReference>
<sequence>MRANKGSDTKPELALRSELHRRGLRFRKDFRLVLGGVRLRPDVAFTRTKVAVFVDGCFWHSCPDHRTTPKANAEFWSAKLMQNQNRDRLQDQALKDAGWTVVRAWEHEDPAVVADQIETLVRSPDA</sequence>
<evidence type="ECO:0000256" key="3">
    <source>
        <dbReference type="ARBA" id="ARBA00022763"/>
    </source>
</evidence>
<organism evidence="7 8">
    <name type="scientific">Nocardioides piscis</name>
    <dbReference type="NCBI Taxonomy" id="2714938"/>
    <lineage>
        <taxon>Bacteria</taxon>
        <taxon>Bacillati</taxon>
        <taxon>Actinomycetota</taxon>
        <taxon>Actinomycetes</taxon>
        <taxon>Propionibacteriales</taxon>
        <taxon>Nocardioidaceae</taxon>
        <taxon>Nocardioides</taxon>
    </lineage>
</organism>
<keyword evidence="8" id="KW-1185">Reference proteome</keyword>
<protein>
    <submittedName>
        <fullName evidence="7">Very short patch repair endonuclease</fullName>
    </submittedName>
</protein>
<dbReference type="GO" id="GO:0006298">
    <property type="term" value="P:mismatch repair"/>
    <property type="evidence" value="ECO:0007669"/>
    <property type="project" value="InterPro"/>
</dbReference>
<gene>
    <name evidence="7" type="ORF">G7071_00320</name>
</gene>
<dbReference type="AlphaFoldDB" id="A0A6G7YBT5"/>
<dbReference type="REBASE" id="395766">
    <property type="entry name" value="V.Nsp12AORF325P"/>
</dbReference>
<keyword evidence="3" id="KW-0227">DNA damage</keyword>
<keyword evidence="5" id="KW-0234">DNA repair</keyword>
<evidence type="ECO:0000313" key="8">
    <source>
        <dbReference type="Proteomes" id="UP000502035"/>
    </source>
</evidence>
<dbReference type="EMBL" id="CP049866">
    <property type="protein sequence ID" value="QIK74111.1"/>
    <property type="molecule type" value="Genomic_DNA"/>
</dbReference>
<keyword evidence="4" id="KW-0378">Hydrolase</keyword>
<evidence type="ECO:0000313" key="7">
    <source>
        <dbReference type="EMBL" id="QIK74111.1"/>
    </source>
</evidence>
<keyword evidence="2 7" id="KW-0255">Endonuclease</keyword>
<dbReference type="KEGG" id="npi:G7071_00320"/>
<dbReference type="RefSeq" id="WP_166313629.1">
    <property type="nucleotide sequence ID" value="NZ_CP049866.1"/>
</dbReference>
<dbReference type="Proteomes" id="UP000502035">
    <property type="component" value="Chromosome"/>
</dbReference>
<dbReference type="GO" id="GO:0016787">
    <property type="term" value="F:hydrolase activity"/>
    <property type="evidence" value="ECO:0007669"/>
    <property type="project" value="UniProtKB-KW"/>
</dbReference>
<evidence type="ECO:0000256" key="1">
    <source>
        <dbReference type="ARBA" id="ARBA00022722"/>
    </source>
</evidence>
<dbReference type="InterPro" id="IPR011335">
    <property type="entry name" value="Restrct_endonuc-II-like"/>
</dbReference>
<name>A0A6G7YBT5_9ACTN</name>
<evidence type="ECO:0000256" key="2">
    <source>
        <dbReference type="ARBA" id="ARBA00022759"/>
    </source>
</evidence>
<comment type="similarity">
    <text evidence="6">Belongs to the Vsr family.</text>
</comment>
<proteinExistence type="inferred from homology"/>
<dbReference type="Gene3D" id="3.40.960.10">
    <property type="entry name" value="VSR Endonuclease"/>
    <property type="match status" value="1"/>
</dbReference>
<dbReference type="NCBIfam" id="TIGR00632">
    <property type="entry name" value="vsr"/>
    <property type="match status" value="1"/>
</dbReference>
<reference evidence="7 8" key="1">
    <citation type="submission" date="2020-03" db="EMBL/GenBank/DDBJ databases">
        <title>Nocardioides sp. nov., isolated from fish.</title>
        <authorList>
            <person name="Hyun D.-W."/>
            <person name="Bae J.-W."/>
        </authorList>
    </citation>
    <scope>NUCLEOTIDE SEQUENCE [LARGE SCALE GENOMIC DNA]</scope>
    <source>
        <strain evidence="7 8">HDW12A</strain>
    </source>
</reference>
<keyword evidence="1" id="KW-0540">Nuclease</keyword>
<dbReference type="SUPFAM" id="SSF52980">
    <property type="entry name" value="Restriction endonuclease-like"/>
    <property type="match status" value="1"/>
</dbReference>
<dbReference type="Pfam" id="PF03852">
    <property type="entry name" value="Vsr"/>
    <property type="match status" value="1"/>
</dbReference>
<dbReference type="InterPro" id="IPR004603">
    <property type="entry name" value="DNA_mismatch_endonuc_vsr"/>
</dbReference>